<sequence length="307" mass="34016">MASQTHFKLNTGASMPAIAFGTWAGLTKEERLAAKLWIISALQAGYRHLDTAWFYGTEVSVGAAIRESGIPREDIFVTTKLPWHHCGKVAESINQSLTNLGLDYVDLYLIHWPQAMKFYSDDNSMPRTASGDLEVVEFPTFVETWAAMEQVLASGKAKAIGVSNFSIKHLERLLQTAKVVPAVNQVELNPLLTQNDLVAYSESKGIRVAAYTPSGYAAVREHPTILELATKYHSTANQITLGWHLARGVAVVTASKNTERQQENLKPATLEWADIENITALNRNLRQPLPTNENGKVMGWTLEQLGW</sequence>
<dbReference type="PIRSF" id="PIRSF000097">
    <property type="entry name" value="AKR"/>
    <property type="match status" value="1"/>
</dbReference>
<dbReference type="InParanoid" id="W4JVY7"/>
<evidence type="ECO:0000313" key="7">
    <source>
        <dbReference type="Proteomes" id="UP000030671"/>
    </source>
</evidence>
<dbReference type="SUPFAM" id="SSF51430">
    <property type="entry name" value="NAD(P)-linked oxidoreductase"/>
    <property type="match status" value="1"/>
</dbReference>
<feature type="active site" description="Proton donor" evidence="2">
    <location>
        <position position="55"/>
    </location>
</feature>
<dbReference type="InterPro" id="IPR036812">
    <property type="entry name" value="NAD(P)_OxRdtase_dom_sf"/>
</dbReference>
<dbReference type="FunFam" id="3.20.20.100:FF:000002">
    <property type="entry name" value="2,5-diketo-D-gluconic acid reductase A"/>
    <property type="match status" value="1"/>
</dbReference>
<proteinExistence type="predicted"/>
<keyword evidence="1" id="KW-0560">Oxidoreductase</keyword>
<feature type="binding site" evidence="3">
    <location>
        <position position="111"/>
    </location>
    <ligand>
        <name>substrate</name>
    </ligand>
</feature>
<dbReference type="InterPro" id="IPR023210">
    <property type="entry name" value="NADP_OxRdtase_dom"/>
</dbReference>
<dbReference type="EMBL" id="KI925462">
    <property type="protein sequence ID" value="ETW77723.1"/>
    <property type="molecule type" value="Genomic_DNA"/>
</dbReference>
<evidence type="ECO:0000256" key="4">
    <source>
        <dbReference type="PIRSR" id="PIRSR000097-3"/>
    </source>
</evidence>
<evidence type="ECO:0000313" key="6">
    <source>
        <dbReference type="EMBL" id="ETW77723.1"/>
    </source>
</evidence>
<feature type="site" description="Lowers pKa of active site Tyr" evidence="4">
    <location>
        <position position="80"/>
    </location>
</feature>
<dbReference type="AlphaFoldDB" id="W4JVY7"/>
<dbReference type="Gene3D" id="3.20.20.100">
    <property type="entry name" value="NADP-dependent oxidoreductase domain"/>
    <property type="match status" value="1"/>
</dbReference>
<dbReference type="STRING" id="747525.W4JVY7"/>
<accession>W4JVY7</accession>
<name>W4JVY7_HETIT</name>
<organism evidence="6 7">
    <name type="scientific">Heterobasidion irregulare (strain TC 32-1)</name>
    <dbReference type="NCBI Taxonomy" id="747525"/>
    <lineage>
        <taxon>Eukaryota</taxon>
        <taxon>Fungi</taxon>
        <taxon>Dikarya</taxon>
        <taxon>Basidiomycota</taxon>
        <taxon>Agaricomycotina</taxon>
        <taxon>Agaricomycetes</taxon>
        <taxon>Russulales</taxon>
        <taxon>Bondarzewiaceae</taxon>
        <taxon>Heterobasidion</taxon>
        <taxon>Heterobasidion annosum species complex</taxon>
    </lineage>
</organism>
<dbReference type="PRINTS" id="PR00069">
    <property type="entry name" value="ALDKETRDTASE"/>
</dbReference>
<dbReference type="eggNOG" id="KOG1577">
    <property type="taxonomic scope" value="Eukaryota"/>
</dbReference>
<evidence type="ECO:0000256" key="3">
    <source>
        <dbReference type="PIRSR" id="PIRSR000097-2"/>
    </source>
</evidence>
<evidence type="ECO:0000259" key="5">
    <source>
        <dbReference type="Pfam" id="PF00248"/>
    </source>
</evidence>
<dbReference type="PROSITE" id="PS00798">
    <property type="entry name" value="ALDOKETO_REDUCTASE_1"/>
    <property type="match status" value="1"/>
</dbReference>
<dbReference type="InterPro" id="IPR020471">
    <property type="entry name" value="AKR"/>
</dbReference>
<dbReference type="Pfam" id="PF00248">
    <property type="entry name" value="Aldo_ket_red"/>
    <property type="match status" value="1"/>
</dbReference>
<feature type="domain" description="NADP-dependent oxidoreductase" evidence="5">
    <location>
        <begin position="18"/>
        <end position="281"/>
    </location>
</feature>
<protein>
    <recommendedName>
        <fullName evidence="5">NADP-dependent oxidoreductase domain-containing protein</fullName>
    </recommendedName>
</protein>
<dbReference type="InterPro" id="IPR018170">
    <property type="entry name" value="Aldo/ket_reductase_CS"/>
</dbReference>
<dbReference type="OrthoDB" id="416253at2759"/>
<dbReference type="KEGG" id="hir:HETIRDRAFT_435767"/>
<reference evidence="6 7" key="1">
    <citation type="journal article" date="2012" name="New Phytol.">
        <title>Insight into trade-off between wood decay and parasitism from the genome of a fungal forest pathogen.</title>
        <authorList>
            <person name="Olson A."/>
            <person name="Aerts A."/>
            <person name="Asiegbu F."/>
            <person name="Belbahri L."/>
            <person name="Bouzid O."/>
            <person name="Broberg A."/>
            <person name="Canback B."/>
            <person name="Coutinho P.M."/>
            <person name="Cullen D."/>
            <person name="Dalman K."/>
            <person name="Deflorio G."/>
            <person name="van Diepen L.T."/>
            <person name="Dunand C."/>
            <person name="Duplessis S."/>
            <person name="Durling M."/>
            <person name="Gonthier P."/>
            <person name="Grimwood J."/>
            <person name="Fossdal C.G."/>
            <person name="Hansson D."/>
            <person name="Henrissat B."/>
            <person name="Hietala A."/>
            <person name="Himmelstrand K."/>
            <person name="Hoffmeister D."/>
            <person name="Hogberg N."/>
            <person name="James T.Y."/>
            <person name="Karlsson M."/>
            <person name="Kohler A."/>
            <person name="Kues U."/>
            <person name="Lee Y.H."/>
            <person name="Lin Y.C."/>
            <person name="Lind M."/>
            <person name="Lindquist E."/>
            <person name="Lombard V."/>
            <person name="Lucas S."/>
            <person name="Lunden K."/>
            <person name="Morin E."/>
            <person name="Murat C."/>
            <person name="Park J."/>
            <person name="Raffaello T."/>
            <person name="Rouze P."/>
            <person name="Salamov A."/>
            <person name="Schmutz J."/>
            <person name="Solheim H."/>
            <person name="Stahlberg J."/>
            <person name="Velez H."/>
            <person name="de Vries R.P."/>
            <person name="Wiebenga A."/>
            <person name="Woodward S."/>
            <person name="Yakovlev I."/>
            <person name="Garbelotto M."/>
            <person name="Martin F."/>
            <person name="Grigoriev I.V."/>
            <person name="Stenlid J."/>
        </authorList>
    </citation>
    <scope>NUCLEOTIDE SEQUENCE [LARGE SCALE GENOMIC DNA]</scope>
    <source>
        <strain evidence="6 7">TC 32-1</strain>
    </source>
</reference>
<evidence type="ECO:0000256" key="2">
    <source>
        <dbReference type="PIRSR" id="PIRSR000097-1"/>
    </source>
</evidence>
<dbReference type="Proteomes" id="UP000030671">
    <property type="component" value="Unassembled WGS sequence"/>
</dbReference>
<dbReference type="PANTHER" id="PTHR11732">
    <property type="entry name" value="ALDO/KETO REDUCTASE"/>
    <property type="match status" value="1"/>
</dbReference>
<dbReference type="HOGENOM" id="CLU_023205_0_0_1"/>
<dbReference type="CDD" id="cd19071">
    <property type="entry name" value="AKR_AKR1-5-like"/>
    <property type="match status" value="1"/>
</dbReference>
<keyword evidence="7" id="KW-1185">Reference proteome</keyword>
<dbReference type="GO" id="GO:0016616">
    <property type="term" value="F:oxidoreductase activity, acting on the CH-OH group of donors, NAD or NADP as acceptor"/>
    <property type="evidence" value="ECO:0007669"/>
    <property type="project" value="UniProtKB-ARBA"/>
</dbReference>
<gene>
    <name evidence="6" type="ORF">HETIRDRAFT_435767</name>
</gene>
<dbReference type="RefSeq" id="XP_009549758.1">
    <property type="nucleotide sequence ID" value="XM_009551463.1"/>
</dbReference>
<dbReference type="PROSITE" id="PS00062">
    <property type="entry name" value="ALDOKETO_REDUCTASE_2"/>
    <property type="match status" value="1"/>
</dbReference>
<evidence type="ECO:0000256" key="1">
    <source>
        <dbReference type="ARBA" id="ARBA00023002"/>
    </source>
</evidence>
<dbReference type="GeneID" id="20674846"/>